<dbReference type="PROSITE" id="PS51352">
    <property type="entry name" value="THIOREDOXIN_2"/>
    <property type="match status" value="1"/>
</dbReference>
<dbReference type="Pfam" id="PF00578">
    <property type="entry name" value="AhpC-TSA"/>
    <property type="match status" value="1"/>
</dbReference>
<organism evidence="3 4">
    <name type="scientific">Flavobacterium ponti</name>
    <dbReference type="NCBI Taxonomy" id="665133"/>
    <lineage>
        <taxon>Bacteria</taxon>
        <taxon>Pseudomonadati</taxon>
        <taxon>Bacteroidota</taxon>
        <taxon>Flavobacteriia</taxon>
        <taxon>Flavobacteriales</taxon>
        <taxon>Flavobacteriaceae</taxon>
        <taxon>Flavobacterium</taxon>
    </lineage>
</organism>
<dbReference type="InterPro" id="IPR036249">
    <property type="entry name" value="Thioredoxin-like_sf"/>
</dbReference>
<dbReference type="CDD" id="cd02966">
    <property type="entry name" value="TlpA_like_family"/>
    <property type="match status" value="1"/>
</dbReference>
<evidence type="ECO:0000259" key="2">
    <source>
        <dbReference type="PROSITE" id="PS51352"/>
    </source>
</evidence>
<dbReference type="PANTHER" id="PTHR42852:SF13">
    <property type="entry name" value="PROTEIN DIPZ"/>
    <property type="match status" value="1"/>
</dbReference>
<proteinExistence type="predicted"/>
<keyword evidence="4" id="KW-1185">Reference proteome</keyword>
<dbReference type="PANTHER" id="PTHR42852">
    <property type="entry name" value="THIOL:DISULFIDE INTERCHANGE PROTEIN DSBE"/>
    <property type="match status" value="1"/>
</dbReference>
<feature type="domain" description="Thioredoxin" evidence="2">
    <location>
        <begin position="159"/>
        <end position="303"/>
    </location>
</feature>
<keyword evidence="1" id="KW-0732">Signal</keyword>
<name>A0ABV9P4Z6_9FLAO</name>
<reference evidence="4" key="1">
    <citation type="journal article" date="2019" name="Int. J. Syst. Evol. Microbiol.">
        <title>The Global Catalogue of Microorganisms (GCM) 10K type strain sequencing project: providing services to taxonomists for standard genome sequencing and annotation.</title>
        <authorList>
            <consortium name="The Broad Institute Genomics Platform"/>
            <consortium name="The Broad Institute Genome Sequencing Center for Infectious Disease"/>
            <person name="Wu L."/>
            <person name="Ma J."/>
        </authorList>
    </citation>
    <scope>NUCLEOTIDE SEQUENCE [LARGE SCALE GENOMIC DNA]</scope>
    <source>
        <strain evidence="4">CCUG 50349</strain>
    </source>
</reference>
<evidence type="ECO:0000313" key="3">
    <source>
        <dbReference type="EMBL" id="MFC4740682.1"/>
    </source>
</evidence>
<dbReference type="SUPFAM" id="SSF52833">
    <property type="entry name" value="Thioredoxin-like"/>
    <property type="match status" value="1"/>
</dbReference>
<gene>
    <name evidence="3" type="ORF">ACFO3U_11830</name>
</gene>
<dbReference type="InterPro" id="IPR013766">
    <property type="entry name" value="Thioredoxin_domain"/>
</dbReference>
<protein>
    <submittedName>
        <fullName evidence="3">TlpA family protein disulfide reductase</fullName>
    </submittedName>
</protein>
<dbReference type="Gene3D" id="3.40.30.10">
    <property type="entry name" value="Glutaredoxin"/>
    <property type="match status" value="1"/>
</dbReference>
<evidence type="ECO:0000256" key="1">
    <source>
        <dbReference type="SAM" id="SignalP"/>
    </source>
</evidence>
<dbReference type="InterPro" id="IPR000866">
    <property type="entry name" value="AhpC/TSA"/>
</dbReference>
<evidence type="ECO:0000313" key="4">
    <source>
        <dbReference type="Proteomes" id="UP001595885"/>
    </source>
</evidence>
<dbReference type="EMBL" id="JBHSGW010000027">
    <property type="protein sequence ID" value="MFC4740682.1"/>
    <property type="molecule type" value="Genomic_DNA"/>
</dbReference>
<feature type="chain" id="PRO_5047107053" evidence="1">
    <location>
        <begin position="25"/>
        <end position="312"/>
    </location>
</feature>
<comment type="caution">
    <text evidence="3">The sequence shown here is derived from an EMBL/GenBank/DDBJ whole genome shotgun (WGS) entry which is preliminary data.</text>
</comment>
<dbReference type="InterPro" id="IPR050553">
    <property type="entry name" value="Thioredoxin_ResA/DsbE_sf"/>
</dbReference>
<accession>A0ABV9P4Z6</accession>
<dbReference type="RefSeq" id="WP_379742551.1">
    <property type="nucleotide sequence ID" value="NZ_JBHSGW010000027.1"/>
</dbReference>
<dbReference type="Proteomes" id="UP001595885">
    <property type="component" value="Unassembled WGS sequence"/>
</dbReference>
<sequence>MKATQLKCIILIIVIFFSTVTSFAQDVKQQKEIINKLNIIHKSTFKTRDSLAIIYKAIYEKIGYTNDTIIKNNLFKKINELDIAAAQNAEKELDREFGFIRQFSSNPISLDILHYKITKPEAALKYEVFNSLFGSLTFDLQNSPKGLQLKEMLVNFKKSNVGSEAPDFTLKDIRNNTLNLSSFKGKNYILLSFWNSTSQVCSDENNYLKEVYLKYHQNGLEIVNVSIDENMEVLRKAIDFQKIDMFKNIPIIINDVPLLESYFVNSIPQKILIDKNGIIIGRWRGSNSTLKQEMNLVLSTLFKTVASSNNVH</sequence>
<feature type="signal peptide" evidence="1">
    <location>
        <begin position="1"/>
        <end position="24"/>
    </location>
</feature>